<gene>
    <name evidence="2" type="ORF">Anapl_10346</name>
</gene>
<evidence type="ECO:0000313" key="3">
    <source>
        <dbReference type="Proteomes" id="UP000296049"/>
    </source>
</evidence>
<feature type="compositionally biased region" description="Basic and acidic residues" evidence="1">
    <location>
        <begin position="1"/>
        <end position="10"/>
    </location>
</feature>
<name>R0KUG3_ANAPL</name>
<feature type="region of interest" description="Disordered" evidence="1">
    <location>
        <begin position="1"/>
        <end position="31"/>
    </location>
</feature>
<feature type="non-terminal residue" evidence="2">
    <location>
        <position position="1"/>
    </location>
</feature>
<evidence type="ECO:0000256" key="1">
    <source>
        <dbReference type="SAM" id="MobiDB-lite"/>
    </source>
</evidence>
<dbReference type="EMBL" id="KB743833">
    <property type="protein sequence ID" value="EOA96898.1"/>
    <property type="molecule type" value="Genomic_DNA"/>
</dbReference>
<organism evidence="2 3">
    <name type="scientific">Anas platyrhynchos</name>
    <name type="common">Mallard</name>
    <name type="synonym">Anas boschas</name>
    <dbReference type="NCBI Taxonomy" id="8839"/>
    <lineage>
        <taxon>Eukaryota</taxon>
        <taxon>Metazoa</taxon>
        <taxon>Chordata</taxon>
        <taxon>Craniata</taxon>
        <taxon>Vertebrata</taxon>
        <taxon>Euteleostomi</taxon>
        <taxon>Archelosauria</taxon>
        <taxon>Archosauria</taxon>
        <taxon>Dinosauria</taxon>
        <taxon>Saurischia</taxon>
        <taxon>Theropoda</taxon>
        <taxon>Coelurosauria</taxon>
        <taxon>Aves</taxon>
        <taxon>Neognathae</taxon>
        <taxon>Galloanserae</taxon>
        <taxon>Anseriformes</taxon>
        <taxon>Anatidae</taxon>
        <taxon>Anatinae</taxon>
        <taxon>Anas</taxon>
    </lineage>
</organism>
<sequence length="70" mass="7802">HLDGEHRDPGSKWGIFAKQGQHGGHLAPSQVPPSYFGDNPHQKLTLKVMKPSEKADFCRSWSTASEDEDE</sequence>
<evidence type="ECO:0000313" key="2">
    <source>
        <dbReference type="EMBL" id="EOA96898.1"/>
    </source>
</evidence>
<dbReference type="AlphaFoldDB" id="R0KUG3"/>
<feature type="non-terminal residue" evidence="2">
    <location>
        <position position="70"/>
    </location>
</feature>
<keyword evidence="3" id="KW-1185">Reference proteome</keyword>
<protein>
    <submittedName>
        <fullName evidence="2">Uncharacterized protein</fullName>
    </submittedName>
</protein>
<reference evidence="3" key="1">
    <citation type="journal article" date="2013" name="Nat. Genet.">
        <title>The duck genome and transcriptome provide insight into an avian influenza virus reservoir species.</title>
        <authorList>
            <person name="Huang Y."/>
            <person name="Li Y."/>
            <person name="Burt D.W."/>
            <person name="Chen H."/>
            <person name="Zhang Y."/>
            <person name="Qian W."/>
            <person name="Kim H."/>
            <person name="Gan S."/>
            <person name="Zhao Y."/>
            <person name="Li J."/>
            <person name="Yi K."/>
            <person name="Feng H."/>
            <person name="Zhu P."/>
            <person name="Li B."/>
            <person name="Liu Q."/>
            <person name="Fairley S."/>
            <person name="Magor K.E."/>
            <person name="Du Z."/>
            <person name="Hu X."/>
            <person name="Goodman L."/>
            <person name="Tafer H."/>
            <person name="Vignal A."/>
            <person name="Lee T."/>
            <person name="Kim K.W."/>
            <person name="Sheng Z."/>
            <person name="An Y."/>
            <person name="Searle S."/>
            <person name="Herrero J."/>
            <person name="Groenen M.A."/>
            <person name="Crooijmans R.P."/>
            <person name="Faraut T."/>
            <person name="Cai Q."/>
            <person name="Webster R.G."/>
            <person name="Aldridge J.R."/>
            <person name="Warren W.C."/>
            <person name="Bartschat S."/>
            <person name="Kehr S."/>
            <person name="Marz M."/>
            <person name="Stadler P.F."/>
            <person name="Smith J."/>
            <person name="Kraus R.H."/>
            <person name="Zhao Y."/>
            <person name="Ren L."/>
            <person name="Fei J."/>
            <person name="Morisson M."/>
            <person name="Kaiser P."/>
            <person name="Griffin D.K."/>
            <person name="Rao M."/>
            <person name="Pitel F."/>
            <person name="Wang J."/>
            <person name="Li N."/>
        </authorList>
    </citation>
    <scope>NUCLEOTIDE SEQUENCE [LARGE SCALE GENOMIC DNA]</scope>
</reference>
<dbReference type="Proteomes" id="UP000296049">
    <property type="component" value="Unassembled WGS sequence"/>
</dbReference>
<proteinExistence type="predicted"/>
<accession>R0KUG3</accession>